<sequence>MTLRLARTSAEAYLYMELHPCDACGESDFEPDSAVVSVEDDLASRYTGACPSCGTGREFMFRIPQQPFLPDPEEPRFGAEHPSELLDPGEWLWVADLIARSAPTDPAGFSAEQRRDARVDLRGAAAAVGEVLKFVPAGAEAVPPEAFRTDRGREVYQREPGRFRADRLRVVARTYRELAERFAG</sequence>
<evidence type="ECO:0000313" key="2">
    <source>
        <dbReference type="Proteomes" id="UP001332243"/>
    </source>
</evidence>
<dbReference type="Proteomes" id="UP001332243">
    <property type="component" value="Unassembled WGS sequence"/>
</dbReference>
<name>A0ABU7RQV1_9ACTN</name>
<keyword evidence="2" id="KW-1185">Reference proteome</keyword>
<accession>A0ABU7RQV1</accession>
<protein>
    <submittedName>
        <fullName evidence="1">Uncharacterized protein</fullName>
    </submittedName>
</protein>
<reference evidence="1 2" key="1">
    <citation type="submission" date="2024-01" db="EMBL/GenBank/DDBJ databases">
        <title>Genome insights into Plantactinospora sonchi sp. nov.</title>
        <authorList>
            <person name="Wang L."/>
        </authorList>
    </citation>
    <scope>NUCLEOTIDE SEQUENCE [LARGE SCALE GENOMIC DNA]</scope>
    <source>
        <strain evidence="1 2">NEAU-QY2</strain>
    </source>
</reference>
<comment type="caution">
    <text evidence="1">The sequence shown here is derived from an EMBL/GenBank/DDBJ whole genome shotgun (WGS) entry which is preliminary data.</text>
</comment>
<organism evidence="1 2">
    <name type="scientific">Plantactinospora sonchi</name>
    <dbReference type="NCBI Taxonomy" id="1544735"/>
    <lineage>
        <taxon>Bacteria</taxon>
        <taxon>Bacillati</taxon>
        <taxon>Actinomycetota</taxon>
        <taxon>Actinomycetes</taxon>
        <taxon>Micromonosporales</taxon>
        <taxon>Micromonosporaceae</taxon>
        <taxon>Plantactinospora</taxon>
    </lineage>
</organism>
<evidence type="ECO:0000313" key="1">
    <source>
        <dbReference type="EMBL" id="MEE6258883.1"/>
    </source>
</evidence>
<dbReference type="EMBL" id="JAZGQK010000007">
    <property type="protein sequence ID" value="MEE6258883.1"/>
    <property type="molecule type" value="Genomic_DNA"/>
</dbReference>
<proteinExistence type="predicted"/>
<gene>
    <name evidence="1" type="ORF">V1633_10315</name>
</gene>
<dbReference type="RefSeq" id="WP_331214005.1">
    <property type="nucleotide sequence ID" value="NZ_JAZGQK010000007.1"/>
</dbReference>